<proteinExistence type="predicted"/>
<feature type="region of interest" description="Disordered" evidence="1">
    <location>
        <begin position="91"/>
        <end position="110"/>
    </location>
</feature>
<name>A0AAD6IDV5_PENCN</name>
<dbReference type="PANTHER" id="PTHR38790">
    <property type="entry name" value="2EXR DOMAIN-CONTAINING PROTEIN-RELATED"/>
    <property type="match status" value="1"/>
</dbReference>
<evidence type="ECO:0000313" key="4">
    <source>
        <dbReference type="Proteomes" id="UP001219568"/>
    </source>
</evidence>
<feature type="domain" description="DUF7730" evidence="2">
    <location>
        <begin position="38"/>
        <end position="260"/>
    </location>
</feature>
<feature type="compositionally biased region" description="Low complexity" evidence="1">
    <location>
        <begin position="91"/>
        <end position="107"/>
    </location>
</feature>
<comment type="caution">
    <text evidence="3">The sequence shown here is derived from an EMBL/GenBank/DDBJ whole genome shotgun (WGS) entry which is preliminary data.</text>
</comment>
<sequence length="339" mass="37787">MTRTKGVFSWEDVLAQRYQSNKPSPLPRTHPQIQCPQPQPQSRLLARLSPELRLMIWEYVLGGQRIHIIQRSRQRLGHVVCPVPLDVEASTSSPSASASASPSPSTHHTSRNTELYCEVCHGGGIPQPAKEADLARRKKSMLLGLALSCRLIYKESIQKLYTHPTLEFSNPWTASYMRPTIPPESWSSIRSVELRWSFPGHWLPSKDPVRAIYVSAGRAQWIETCAALRALSGLRRFVLVLGRTWFAEELGVLGVFLEPLFGLGVRDRTGRRVLVEEEDIFSDGSASSCSSDGEDWGWSLRSPSSRGSISSVSEGEVTDPSPFPSPLLHVLSPRLWLAL</sequence>
<dbReference type="PANTHER" id="PTHR38790:SF9">
    <property type="entry name" value="F-BOX DOMAIN-CONTAINING PROTEIN"/>
    <property type="match status" value="1"/>
</dbReference>
<evidence type="ECO:0000256" key="1">
    <source>
        <dbReference type="SAM" id="MobiDB-lite"/>
    </source>
</evidence>
<feature type="region of interest" description="Disordered" evidence="1">
    <location>
        <begin position="20"/>
        <end position="40"/>
    </location>
</feature>
<keyword evidence="4" id="KW-1185">Reference proteome</keyword>
<protein>
    <recommendedName>
        <fullName evidence="2">DUF7730 domain-containing protein</fullName>
    </recommendedName>
</protein>
<accession>A0AAD6IDV5</accession>
<evidence type="ECO:0000259" key="2">
    <source>
        <dbReference type="Pfam" id="PF24864"/>
    </source>
</evidence>
<feature type="region of interest" description="Disordered" evidence="1">
    <location>
        <begin position="300"/>
        <end position="322"/>
    </location>
</feature>
<dbReference type="Pfam" id="PF24864">
    <property type="entry name" value="DUF7730"/>
    <property type="match status" value="1"/>
</dbReference>
<dbReference type="AlphaFoldDB" id="A0AAD6IDV5"/>
<organism evidence="3 4">
    <name type="scientific">Penicillium canescens</name>
    <dbReference type="NCBI Taxonomy" id="5083"/>
    <lineage>
        <taxon>Eukaryota</taxon>
        <taxon>Fungi</taxon>
        <taxon>Dikarya</taxon>
        <taxon>Ascomycota</taxon>
        <taxon>Pezizomycotina</taxon>
        <taxon>Eurotiomycetes</taxon>
        <taxon>Eurotiomycetidae</taxon>
        <taxon>Eurotiales</taxon>
        <taxon>Aspergillaceae</taxon>
        <taxon>Penicillium</taxon>
    </lineage>
</organism>
<reference evidence="3" key="2">
    <citation type="submission" date="2023-01" db="EMBL/GenBank/DDBJ databases">
        <authorList>
            <person name="Petersen C."/>
        </authorList>
    </citation>
    <scope>NUCLEOTIDE SEQUENCE</scope>
    <source>
        <strain evidence="3">IBT 15450</strain>
    </source>
</reference>
<reference evidence="3" key="1">
    <citation type="journal article" date="2023" name="IMA Fungus">
        <title>Comparative genomic study of the Penicillium genus elucidates a diverse pangenome and 15 lateral gene transfer events.</title>
        <authorList>
            <person name="Petersen C."/>
            <person name="Sorensen T."/>
            <person name="Nielsen M.R."/>
            <person name="Sondergaard T.E."/>
            <person name="Sorensen J.L."/>
            <person name="Fitzpatrick D.A."/>
            <person name="Frisvad J.C."/>
            <person name="Nielsen K.L."/>
        </authorList>
    </citation>
    <scope>NUCLEOTIDE SEQUENCE</scope>
    <source>
        <strain evidence="3">IBT 15450</strain>
    </source>
</reference>
<evidence type="ECO:0000313" key="3">
    <source>
        <dbReference type="EMBL" id="KAJ6044086.1"/>
    </source>
</evidence>
<dbReference type="Proteomes" id="UP001219568">
    <property type="component" value="Unassembled WGS sequence"/>
</dbReference>
<gene>
    <name evidence="3" type="ORF">N7460_005441</name>
</gene>
<feature type="compositionally biased region" description="Low complexity" evidence="1">
    <location>
        <begin position="300"/>
        <end position="315"/>
    </location>
</feature>
<dbReference type="InterPro" id="IPR056632">
    <property type="entry name" value="DUF7730"/>
</dbReference>
<dbReference type="EMBL" id="JAQJZL010000004">
    <property type="protein sequence ID" value="KAJ6044086.1"/>
    <property type="molecule type" value="Genomic_DNA"/>
</dbReference>